<dbReference type="CDD" id="cd12797">
    <property type="entry name" value="M23_peptidase"/>
    <property type="match status" value="1"/>
</dbReference>
<evidence type="ECO:0000313" key="3">
    <source>
        <dbReference type="Proteomes" id="UP001058860"/>
    </source>
</evidence>
<dbReference type="RefSeq" id="WP_353863553.1">
    <property type="nucleotide sequence ID" value="NZ_CP088295.1"/>
</dbReference>
<protein>
    <submittedName>
        <fullName evidence="2">M23 family metallopeptidase</fullName>
    </submittedName>
</protein>
<dbReference type="InterPro" id="IPR016047">
    <property type="entry name" value="M23ase_b-sheet_dom"/>
</dbReference>
<feature type="domain" description="M23ase beta-sheet core" evidence="1">
    <location>
        <begin position="41"/>
        <end position="144"/>
    </location>
</feature>
<evidence type="ECO:0000313" key="2">
    <source>
        <dbReference type="EMBL" id="UUY03038.1"/>
    </source>
</evidence>
<dbReference type="Pfam" id="PF01551">
    <property type="entry name" value="Peptidase_M23"/>
    <property type="match status" value="1"/>
</dbReference>
<dbReference type="SUPFAM" id="SSF51261">
    <property type="entry name" value="Duplicated hybrid motif"/>
    <property type="match status" value="1"/>
</dbReference>
<accession>A0ABY5PEI6</accession>
<dbReference type="InterPro" id="IPR050570">
    <property type="entry name" value="Cell_wall_metabolism_enzyme"/>
</dbReference>
<organism evidence="2 3">
    <name type="scientific">Svornostia abyssi</name>
    <dbReference type="NCBI Taxonomy" id="2898438"/>
    <lineage>
        <taxon>Bacteria</taxon>
        <taxon>Bacillati</taxon>
        <taxon>Actinomycetota</taxon>
        <taxon>Thermoleophilia</taxon>
        <taxon>Solirubrobacterales</taxon>
        <taxon>Baekduiaceae</taxon>
        <taxon>Svornostia</taxon>
    </lineage>
</organism>
<dbReference type="Gene3D" id="2.70.70.10">
    <property type="entry name" value="Glucose Permease (Domain IIA)"/>
    <property type="match status" value="1"/>
</dbReference>
<name>A0ABY5PEI6_9ACTN</name>
<gene>
    <name evidence="2" type="ORF">LRS13_20530</name>
</gene>
<dbReference type="EMBL" id="CP088295">
    <property type="protein sequence ID" value="UUY03038.1"/>
    <property type="molecule type" value="Genomic_DNA"/>
</dbReference>
<dbReference type="PANTHER" id="PTHR21666:SF270">
    <property type="entry name" value="MUREIN HYDROLASE ACTIVATOR ENVC"/>
    <property type="match status" value="1"/>
</dbReference>
<reference evidence="3" key="1">
    <citation type="submission" date="2021-11" db="EMBL/GenBank/DDBJ databases">
        <title>Cultivation dependent microbiological survey of springs from the worlds oldest radium mine currently devoted to the extraction of radon-saturated water.</title>
        <authorList>
            <person name="Kapinusova G."/>
            <person name="Smrhova T."/>
            <person name="Strejcek M."/>
            <person name="Suman J."/>
            <person name="Jani K."/>
            <person name="Pajer P."/>
            <person name="Uhlik O."/>
        </authorList>
    </citation>
    <scope>NUCLEOTIDE SEQUENCE [LARGE SCALE GENOMIC DNA]</scope>
    <source>
        <strain evidence="3">J379</strain>
    </source>
</reference>
<evidence type="ECO:0000259" key="1">
    <source>
        <dbReference type="Pfam" id="PF01551"/>
    </source>
</evidence>
<proteinExistence type="predicted"/>
<dbReference type="Proteomes" id="UP001058860">
    <property type="component" value="Chromosome"/>
</dbReference>
<sequence length="155" mass="16519">MPRVTVRPLVPAGQVDGHVFPIRGKHDVGQTETNNFGGGRNHQGQDMFAACGTPLVAAQGGRVRMAKANHARAGNYLVITGESSGLDYVYMHMQAPPTVETGDRVATGQPLGEVGDTGNANGCHVHFEIWSAPGWYTGGKPIDPLPLVRAWDPDH</sequence>
<dbReference type="PANTHER" id="PTHR21666">
    <property type="entry name" value="PEPTIDASE-RELATED"/>
    <property type="match status" value="1"/>
</dbReference>
<keyword evidence="3" id="KW-1185">Reference proteome</keyword>
<dbReference type="InterPro" id="IPR011055">
    <property type="entry name" value="Dup_hybrid_motif"/>
</dbReference>